<dbReference type="Proteomes" id="UP001371218">
    <property type="component" value="Unassembled WGS sequence"/>
</dbReference>
<keyword evidence="2" id="KW-1185">Reference proteome</keyword>
<name>A0ABU9BSZ5_9BURK</name>
<proteinExistence type="predicted"/>
<reference evidence="1 2" key="1">
    <citation type="submission" date="2024-04" db="EMBL/GenBank/DDBJ databases">
        <title>Novel species of the genus Ideonella isolated from streams.</title>
        <authorList>
            <person name="Lu H."/>
        </authorList>
    </citation>
    <scope>NUCLEOTIDE SEQUENCE [LARGE SCALE GENOMIC DNA]</scope>
    <source>
        <strain evidence="1 2">DXS29W</strain>
    </source>
</reference>
<accession>A0ABU9BSZ5</accession>
<evidence type="ECO:0000313" key="2">
    <source>
        <dbReference type="Proteomes" id="UP001371218"/>
    </source>
</evidence>
<sequence length="195" mass="21466">MGYALSWLAVRGKLPEQVLADLNATPTGGEVDFARSRLGARRLRSGWYAVFAREQGHAWMDPDTLGLLSASADLLACTVDENRLMSSAELWRAGDLVWQVLHDGQQSHDHLKITGEPPAPFAALAIDHRRLQAAAGGGRATIDHLFQVPLKLAQRVTGFKHDEGDAGADVPWTELHDGPVRPVQAKPSVPWWKRW</sequence>
<evidence type="ECO:0000313" key="1">
    <source>
        <dbReference type="EMBL" id="MEK8032249.1"/>
    </source>
</evidence>
<gene>
    <name evidence="1" type="ORF">AACH06_15580</name>
</gene>
<comment type="caution">
    <text evidence="1">The sequence shown here is derived from an EMBL/GenBank/DDBJ whole genome shotgun (WGS) entry which is preliminary data.</text>
</comment>
<dbReference type="EMBL" id="JBBUTG010000009">
    <property type="protein sequence ID" value="MEK8032249.1"/>
    <property type="molecule type" value="Genomic_DNA"/>
</dbReference>
<dbReference type="RefSeq" id="WP_341426661.1">
    <property type="nucleotide sequence ID" value="NZ_JBBUTG010000009.1"/>
</dbReference>
<organism evidence="1 2">
    <name type="scientific">Ideonella lacteola</name>
    <dbReference type="NCBI Taxonomy" id="2984193"/>
    <lineage>
        <taxon>Bacteria</taxon>
        <taxon>Pseudomonadati</taxon>
        <taxon>Pseudomonadota</taxon>
        <taxon>Betaproteobacteria</taxon>
        <taxon>Burkholderiales</taxon>
        <taxon>Sphaerotilaceae</taxon>
        <taxon>Ideonella</taxon>
    </lineage>
</organism>
<protein>
    <submittedName>
        <fullName evidence="1">Uncharacterized protein</fullName>
    </submittedName>
</protein>